<dbReference type="EMBL" id="CP019236">
    <property type="protein sequence ID" value="APW37188.1"/>
    <property type="molecule type" value="Genomic_DNA"/>
</dbReference>
<organism evidence="1 2">
    <name type="scientific">Rhodoferax koreensis</name>
    <dbReference type="NCBI Taxonomy" id="1842727"/>
    <lineage>
        <taxon>Bacteria</taxon>
        <taxon>Pseudomonadati</taxon>
        <taxon>Pseudomonadota</taxon>
        <taxon>Betaproteobacteria</taxon>
        <taxon>Burkholderiales</taxon>
        <taxon>Comamonadaceae</taxon>
        <taxon>Rhodoferax</taxon>
    </lineage>
</organism>
<sequence>MSLGGARHEALASGMPLRVAGVLLCAFGVMAAGRAEVGSPPAPDACEPGQVVDAEFRDAALRTFESLMLQAPGEPADGAVKAHPSPGYVDPQGQAWHYVSAYQVNLAFIGALRIEPALAPAAARWLRWQVSHTTVTGPGRGVVFDHWVRGADLREATCPPGRDARTCPQVDADDSTAASTLLMAEAYLRFSGDTGLLREPAVRAALESAAGTMASLAEPGGLSWAKPDHQVAYLMDAVEVAAGWRAWAHLQTEVYQVPQAGLNSTATAARLDAAIVKQLWHAPSQTWRVSLGATKPDFSTWYPDTVAQAWPLLWGRDAGPAALQRSRAAWRKAAAQWRNKADWSARNVDPDGFWWPAVAVAARCVGEIDSTRAWVARARLAWMPPARPFAWPFQVGDLLWLFWLADPVRSPIASDAPGLPGPPGR</sequence>
<gene>
    <name evidence="1" type="ORF">RD110_08235</name>
</gene>
<name>A0A1P8JTY6_9BURK</name>
<dbReference type="STRING" id="1842727.RD110_08235"/>
<dbReference type="AlphaFoldDB" id="A0A1P8JTY6"/>
<keyword evidence="2" id="KW-1185">Reference proteome</keyword>
<reference evidence="1 2" key="1">
    <citation type="submission" date="2017-01" db="EMBL/GenBank/DDBJ databases">
        <authorList>
            <person name="Mah S.A."/>
            <person name="Swanson W.J."/>
            <person name="Moy G.W."/>
            <person name="Vacquier V.D."/>
        </authorList>
    </citation>
    <scope>NUCLEOTIDE SEQUENCE [LARGE SCALE GENOMIC DNA]</scope>
    <source>
        <strain evidence="1 2">DCY110</strain>
    </source>
</reference>
<evidence type="ECO:0000313" key="2">
    <source>
        <dbReference type="Proteomes" id="UP000186609"/>
    </source>
</evidence>
<protein>
    <recommendedName>
        <fullName evidence="3">Cellulase</fullName>
    </recommendedName>
</protein>
<dbReference type="OrthoDB" id="9150781at2"/>
<evidence type="ECO:0008006" key="3">
    <source>
        <dbReference type="Google" id="ProtNLM"/>
    </source>
</evidence>
<accession>A0A1P8JTY6</accession>
<evidence type="ECO:0000313" key="1">
    <source>
        <dbReference type="EMBL" id="APW37188.1"/>
    </source>
</evidence>
<dbReference type="Proteomes" id="UP000186609">
    <property type="component" value="Chromosome"/>
</dbReference>
<dbReference type="RefSeq" id="WP_076198429.1">
    <property type="nucleotide sequence ID" value="NZ_CP019236.1"/>
</dbReference>
<dbReference type="KEGG" id="rhy:RD110_08235"/>
<proteinExistence type="predicted"/>